<keyword evidence="2" id="KW-0813">Transport</keyword>
<evidence type="ECO:0000256" key="7">
    <source>
        <dbReference type="SAM" id="Phobius"/>
    </source>
</evidence>
<name>A0A1H9LRZ7_9GAMM</name>
<keyword evidence="5 7" id="KW-1133">Transmembrane helix</keyword>
<feature type="transmembrane region" description="Helical" evidence="7">
    <location>
        <begin position="66"/>
        <end position="85"/>
    </location>
</feature>
<dbReference type="Proteomes" id="UP000242515">
    <property type="component" value="Unassembled WGS sequence"/>
</dbReference>
<evidence type="ECO:0000256" key="5">
    <source>
        <dbReference type="ARBA" id="ARBA00022989"/>
    </source>
</evidence>
<feature type="transmembrane region" description="Helical" evidence="7">
    <location>
        <begin position="115"/>
        <end position="134"/>
    </location>
</feature>
<keyword evidence="4 7" id="KW-0812">Transmembrane</keyword>
<evidence type="ECO:0000256" key="2">
    <source>
        <dbReference type="ARBA" id="ARBA00022448"/>
    </source>
</evidence>
<feature type="transmembrane region" description="Helical" evidence="7">
    <location>
        <begin position="484"/>
        <end position="502"/>
    </location>
</feature>
<keyword evidence="3" id="KW-1003">Cell membrane</keyword>
<evidence type="ECO:0000256" key="4">
    <source>
        <dbReference type="ARBA" id="ARBA00022692"/>
    </source>
</evidence>
<dbReference type="GO" id="GO:0005886">
    <property type="term" value="C:plasma membrane"/>
    <property type="evidence" value="ECO:0007669"/>
    <property type="project" value="UniProtKB-SubCell"/>
</dbReference>
<protein>
    <submittedName>
        <fullName evidence="8">p-hydroxybenzoic acid efflux pump subunit AaeB</fullName>
    </submittedName>
</protein>
<sequence length="654" mass="74276">MHNSLFYRLRFACKTTCALLFALALSFILELDTPKWSMMTVAIIAASPAFASGGEPMSGVLRFRGFLRLIGTAVGCVGGVLIMTFFSRVPILLLLACCAWAGFFSWLFTVVKQEISYAFGLAGYSVFIILVTAWQTPHDVLQIALYRFFEITLGLLCLIFSDLLFLPRSVKRSIDQRIAELPHNCFQLLSQCFTSDDTQHFEDVFRGHLTQAKALQAMRQTLRMESSHYSVMMHRRLKGINGILFHLLTLTYETQQYFQQRPDKRNSHWYFLFQDECQTPEQLNQKLHQFTYLIHQLPATQTPYSLSAWLKAMKELRILLRGLHAHQPLHQIEKEIIARYTLTPAHTAQRKHAFINGMRTFMTTAVGCALWLVMDPTAISGFLIIASIVTTLAMRAESPKALGLDFIYGMIYIIPISMLFYLLIIPTTQQSFALLLIALGALVFILSLAVQYKILGSGASLMFIFNLIPITNPETFDFSHTLDSGLGQILGAIVSMVIIAIIPDLHKTHLANALTRNILVTALQTLTTNPQRRKKNRLSGLYDQLLSLITLDSRSLHRYQLAINLIIIYRRINAITIYKFPGLAEFHQEIRDCATLLSTSKLALHRERAFEQLQALLHRYQAQIRHLPTPEKLSLVVEDLQQLLEQHRASLIAG</sequence>
<dbReference type="PANTHER" id="PTHR30509">
    <property type="entry name" value="P-HYDROXYBENZOIC ACID EFFLUX PUMP SUBUNIT-RELATED"/>
    <property type="match status" value="1"/>
</dbReference>
<dbReference type="AlphaFoldDB" id="A0A1H9LRZ7"/>
<gene>
    <name evidence="8" type="ORF">SAMN05216522_11235</name>
</gene>
<keyword evidence="9" id="KW-1185">Reference proteome</keyword>
<comment type="subcellular location">
    <subcellularLocation>
        <location evidence="1">Cell membrane</location>
        <topology evidence="1">Multi-pass membrane protein</topology>
    </subcellularLocation>
</comment>
<evidence type="ECO:0000256" key="1">
    <source>
        <dbReference type="ARBA" id="ARBA00004651"/>
    </source>
</evidence>
<dbReference type="RefSeq" id="WP_092677681.1">
    <property type="nucleotide sequence ID" value="NZ_FOGC01000012.1"/>
</dbReference>
<accession>A0A1H9LRZ7</accession>
<feature type="transmembrane region" description="Helical" evidence="7">
    <location>
        <begin position="91"/>
        <end position="108"/>
    </location>
</feature>
<proteinExistence type="predicted"/>
<dbReference type="GO" id="GO:0022857">
    <property type="term" value="F:transmembrane transporter activity"/>
    <property type="evidence" value="ECO:0007669"/>
    <property type="project" value="InterPro"/>
</dbReference>
<dbReference type="Pfam" id="PF04632">
    <property type="entry name" value="FUSC"/>
    <property type="match status" value="1"/>
</dbReference>
<evidence type="ECO:0000313" key="9">
    <source>
        <dbReference type="Proteomes" id="UP000242515"/>
    </source>
</evidence>
<dbReference type="PANTHER" id="PTHR30509:SF9">
    <property type="entry name" value="MULTIDRUG RESISTANCE PROTEIN MDTO"/>
    <property type="match status" value="1"/>
</dbReference>
<feature type="transmembrane region" description="Helical" evidence="7">
    <location>
        <begin position="431"/>
        <end position="449"/>
    </location>
</feature>
<evidence type="ECO:0000313" key="8">
    <source>
        <dbReference type="EMBL" id="SER13633.1"/>
    </source>
</evidence>
<dbReference type="STRING" id="988801.SAMN05216522_11235"/>
<feature type="transmembrane region" description="Helical" evidence="7">
    <location>
        <begin position="36"/>
        <end position="54"/>
    </location>
</feature>
<feature type="transmembrane region" description="Helical" evidence="7">
    <location>
        <begin position="146"/>
        <end position="166"/>
    </location>
</feature>
<reference evidence="9" key="1">
    <citation type="submission" date="2016-10" db="EMBL/GenBank/DDBJ databases">
        <authorList>
            <person name="Varghese N."/>
            <person name="Submissions S."/>
        </authorList>
    </citation>
    <scope>NUCLEOTIDE SEQUENCE [LARGE SCALE GENOMIC DNA]</scope>
    <source>
        <strain evidence="9">8N4</strain>
    </source>
</reference>
<evidence type="ECO:0000256" key="6">
    <source>
        <dbReference type="ARBA" id="ARBA00023136"/>
    </source>
</evidence>
<evidence type="ECO:0000256" key="3">
    <source>
        <dbReference type="ARBA" id="ARBA00022475"/>
    </source>
</evidence>
<keyword evidence="6 7" id="KW-0472">Membrane</keyword>
<organism evidence="8 9">
    <name type="scientific">Rosenbergiella nectarea</name>
    <dbReference type="NCBI Taxonomy" id="988801"/>
    <lineage>
        <taxon>Bacteria</taxon>
        <taxon>Pseudomonadati</taxon>
        <taxon>Pseudomonadota</taxon>
        <taxon>Gammaproteobacteria</taxon>
        <taxon>Enterobacterales</taxon>
        <taxon>Erwiniaceae</taxon>
        <taxon>Rosenbergiella</taxon>
    </lineage>
</organism>
<feature type="transmembrane region" description="Helical" evidence="7">
    <location>
        <begin position="406"/>
        <end position="425"/>
    </location>
</feature>
<feature type="transmembrane region" description="Helical" evidence="7">
    <location>
        <begin position="378"/>
        <end position="394"/>
    </location>
</feature>
<dbReference type="InterPro" id="IPR006726">
    <property type="entry name" value="PHBA_efflux_AaeB/fusaric-R"/>
</dbReference>
<dbReference type="OrthoDB" id="9807111at2"/>
<dbReference type="EMBL" id="FOGC01000012">
    <property type="protein sequence ID" value="SER13633.1"/>
    <property type="molecule type" value="Genomic_DNA"/>
</dbReference>